<accession>A0A396HE41</accession>
<sequence length="198" mass="22360">MFGSASNGKCLSSDYSFLDSFMVPHHNRRAKDMLLVLWKASSSPWLKVNTDDSVLGGHAPCGGIFRDYLGTFRGAFCCNIGIQSVFYSEVLGFIIAIEFAACKGWRHIWLESDSTSALLVFSNPFLVPIMLRNRWHNARRLGVQVIASHIFREGNCCADKLASLGHSSVGQVWFDILPTDLYLDFFRDRCRLPNYRLP</sequence>
<dbReference type="Gene3D" id="3.30.420.10">
    <property type="entry name" value="Ribonuclease H-like superfamily/Ribonuclease H"/>
    <property type="match status" value="1"/>
</dbReference>
<dbReference type="InterPro" id="IPR053151">
    <property type="entry name" value="RNase_H-like"/>
</dbReference>
<dbReference type="InterPro" id="IPR044730">
    <property type="entry name" value="RNase_H-like_dom_plant"/>
</dbReference>
<dbReference type="PANTHER" id="PTHR47723">
    <property type="entry name" value="OS05G0353850 PROTEIN"/>
    <property type="match status" value="1"/>
</dbReference>
<dbReference type="PANTHER" id="PTHR47723:SF23">
    <property type="entry name" value="REVERSE TRANSCRIPTASE-LIKE PROTEIN"/>
    <property type="match status" value="1"/>
</dbReference>
<evidence type="ECO:0000313" key="2">
    <source>
        <dbReference type="EMBL" id="RHN51600.1"/>
    </source>
</evidence>
<dbReference type="InterPro" id="IPR012337">
    <property type="entry name" value="RNaseH-like_sf"/>
</dbReference>
<evidence type="ECO:0000259" key="1">
    <source>
        <dbReference type="Pfam" id="PF13456"/>
    </source>
</evidence>
<organism evidence="2 3">
    <name type="scientific">Medicago truncatula</name>
    <name type="common">Barrel medic</name>
    <name type="synonym">Medicago tribuloides</name>
    <dbReference type="NCBI Taxonomy" id="3880"/>
    <lineage>
        <taxon>Eukaryota</taxon>
        <taxon>Viridiplantae</taxon>
        <taxon>Streptophyta</taxon>
        <taxon>Embryophyta</taxon>
        <taxon>Tracheophyta</taxon>
        <taxon>Spermatophyta</taxon>
        <taxon>Magnoliopsida</taxon>
        <taxon>eudicotyledons</taxon>
        <taxon>Gunneridae</taxon>
        <taxon>Pentapetalae</taxon>
        <taxon>rosids</taxon>
        <taxon>fabids</taxon>
        <taxon>Fabales</taxon>
        <taxon>Fabaceae</taxon>
        <taxon>Papilionoideae</taxon>
        <taxon>50 kb inversion clade</taxon>
        <taxon>NPAAA clade</taxon>
        <taxon>Hologalegina</taxon>
        <taxon>IRL clade</taxon>
        <taxon>Trifolieae</taxon>
        <taxon>Medicago</taxon>
    </lineage>
</organism>
<name>A0A396HE41_MEDTR</name>
<dbReference type="Proteomes" id="UP000265566">
    <property type="component" value="Chromosome 6"/>
</dbReference>
<dbReference type="CDD" id="cd06222">
    <property type="entry name" value="RNase_H_like"/>
    <property type="match status" value="1"/>
</dbReference>
<gene>
    <name evidence="2" type="ORF">MtrunA17_Chr6g0470521</name>
</gene>
<dbReference type="Gramene" id="rna36072">
    <property type="protein sequence ID" value="RHN51600.1"/>
    <property type="gene ID" value="gene36072"/>
</dbReference>
<comment type="caution">
    <text evidence="2">The sequence shown here is derived from an EMBL/GenBank/DDBJ whole genome shotgun (WGS) entry which is preliminary data.</text>
</comment>
<dbReference type="InterPro" id="IPR036397">
    <property type="entry name" value="RNaseH_sf"/>
</dbReference>
<dbReference type="SUPFAM" id="SSF53098">
    <property type="entry name" value="Ribonuclease H-like"/>
    <property type="match status" value="1"/>
</dbReference>
<feature type="domain" description="RNase H type-1" evidence="1">
    <location>
        <begin position="57"/>
        <end position="163"/>
    </location>
</feature>
<dbReference type="GO" id="GO:0004523">
    <property type="term" value="F:RNA-DNA hybrid ribonuclease activity"/>
    <property type="evidence" value="ECO:0007669"/>
    <property type="project" value="InterPro"/>
</dbReference>
<proteinExistence type="predicted"/>
<dbReference type="Pfam" id="PF13456">
    <property type="entry name" value="RVT_3"/>
    <property type="match status" value="1"/>
</dbReference>
<reference evidence="3" key="1">
    <citation type="journal article" date="2018" name="Nat. Plants">
        <title>Whole-genome landscape of Medicago truncatula symbiotic genes.</title>
        <authorList>
            <person name="Pecrix Y."/>
            <person name="Staton S.E."/>
            <person name="Sallet E."/>
            <person name="Lelandais-Briere C."/>
            <person name="Moreau S."/>
            <person name="Carrere S."/>
            <person name="Blein T."/>
            <person name="Jardinaud M.F."/>
            <person name="Latrasse D."/>
            <person name="Zouine M."/>
            <person name="Zahm M."/>
            <person name="Kreplak J."/>
            <person name="Mayjonade B."/>
            <person name="Satge C."/>
            <person name="Perez M."/>
            <person name="Cauet S."/>
            <person name="Marande W."/>
            <person name="Chantry-Darmon C."/>
            <person name="Lopez-Roques C."/>
            <person name="Bouchez O."/>
            <person name="Berard A."/>
            <person name="Debelle F."/>
            <person name="Munos S."/>
            <person name="Bendahmane A."/>
            <person name="Berges H."/>
            <person name="Niebel A."/>
            <person name="Buitink J."/>
            <person name="Frugier F."/>
            <person name="Benhamed M."/>
            <person name="Crespi M."/>
            <person name="Gouzy J."/>
            <person name="Gamas P."/>
        </authorList>
    </citation>
    <scope>NUCLEOTIDE SEQUENCE [LARGE SCALE GENOMIC DNA]</scope>
    <source>
        <strain evidence="3">cv. Jemalong A17</strain>
    </source>
</reference>
<dbReference type="InterPro" id="IPR002156">
    <property type="entry name" value="RNaseH_domain"/>
</dbReference>
<dbReference type="GO" id="GO:0003676">
    <property type="term" value="F:nucleic acid binding"/>
    <property type="evidence" value="ECO:0007669"/>
    <property type="project" value="InterPro"/>
</dbReference>
<dbReference type="AlphaFoldDB" id="A0A396HE41"/>
<evidence type="ECO:0000313" key="3">
    <source>
        <dbReference type="Proteomes" id="UP000265566"/>
    </source>
</evidence>
<dbReference type="EMBL" id="PSQE01000006">
    <property type="protein sequence ID" value="RHN51600.1"/>
    <property type="molecule type" value="Genomic_DNA"/>
</dbReference>
<protein>
    <submittedName>
        <fullName evidence="2">Putative ribonuclease H-like domain-containing protein</fullName>
    </submittedName>
</protein>